<gene>
    <name evidence="1" type="ORF">GCM10009844_34840</name>
</gene>
<accession>A0ABN3A1G9</accession>
<dbReference type="InterPro" id="IPR019587">
    <property type="entry name" value="Polyketide_cyclase/dehydratase"/>
</dbReference>
<evidence type="ECO:0000313" key="1">
    <source>
        <dbReference type="EMBL" id="GAA2152007.1"/>
    </source>
</evidence>
<comment type="caution">
    <text evidence="1">The sequence shown here is derived from an EMBL/GenBank/DDBJ whole genome shotgun (WGS) entry which is preliminary data.</text>
</comment>
<organism evidence="1 2">
    <name type="scientific">Nocardioides koreensis</name>
    <dbReference type="NCBI Taxonomy" id="433651"/>
    <lineage>
        <taxon>Bacteria</taxon>
        <taxon>Bacillati</taxon>
        <taxon>Actinomycetota</taxon>
        <taxon>Actinomycetes</taxon>
        <taxon>Propionibacteriales</taxon>
        <taxon>Nocardioidaceae</taxon>
        <taxon>Nocardioides</taxon>
    </lineage>
</organism>
<reference evidence="1 2" key="1">
    <citation type="journal article" date="2019" name="Int. J. Syst. Evol. Microbiol.">
        <title>The Global Catalogue of Microorganisms (GCM) 10K type strain sequencing project: providing services to taxonomists for standard genome sequencing and annotation.</title>
        <authorList>
            <consortium name="The Broad Institute Genomics Platform"/>
            <consortium name="The Broad Institute Genome Sequencing Center for Infectious Disease"/>
            <person name="Wu L."/>
            <person name="Ma J."/>
        </authorList>
    </citation>
    <scope>NUCLEOTIDE SEQUENCE [LARGE SCALE GENOMIC DNA]</scope>
    <source>
        <strain evidence="1 2">JCM 16022</strain>
    </source>
</reference>
<dbReference type="Pfam" id="PF10604">
    <property type="entry name" value="Polyketide_cyc2"/>
    <property type="match status" value="1"/>
</dbReference>
<dbReference type="InterPro" id="IPR023393">
    <property type="entry name" value="START-like_dom_sf"/>
</dbReference>
<sequence length="149" mass="17104">MSRNTWTIKTTPDRVWAVLADGWLYPLWVVGATRMREVEDDWPSVGSRIHHSVGVWPIVLNDDTEVLECEPQKRLKLRARGWPPGEADVELRLTAVPEGTEVEMLEDVTAGPARFVPKPVRAPLITWRNTESLRRLAFLAERRAARQER</sequence>
<evidence type="ECO:0000313" key="2">
    <source>
        <dbReference type="Proteomes" id="UP001501771"/>
    </source>
</evidence>
<dbReference type="Proteomes" id="UP001501771">
    <property type="component" value="Unassembled WGS sequence"/>
</dbReference>
<dbReference type="CDD" id="cd07812">
    <property type="entry name" value="SRPBCC"/>
    <property type="match status" value="1"/>
</dbReference>
<keyword evidence="2" id="KW-1185">Reference proteome</keyword>
<protein>
    <submittedName>
        <fullName evidence="1">SRPBCC family protein</fullName>
    </submittedName>
</protein>
<dbReference type="SUPFAM" id="SSF55961">
    <property type="entry name" value="Bet v1-like"/>
    <property type="match status" value="1"/>
</dbReference>
<dbReference type="Gene3D" id="3.30.530.20">
    <property type="match status" value="1"/>
</dbReference>
<dbReference type="RefSeq" id="WP_344155203.1">
    <property type="nucleotide sequence ID" value="NZ_BAAAQR010000012.1"/>
</dbReference>
<name>A0ABN3A1G9_9ACTN</name>
<dbReference type="EMBL" id="BAAAQR010000012">
    <property type="protein sequence ID" value="GAA2152007.1"/>
    <property type="molecule type" value="Genomic_DNA"/>
</dbReference>
<proteinExistence type="predicted"/>